<dbReference type="EMBL" id="BGZK01000233">
    <property type="protein sequence ID" value="GBP30452.1"/>
    <property type="molecule type" value="Genomic_DNA"/>
</dbReference>
<comment type="caution">
    <text evidence="2">The sequence shown here is derived from an EMBL/GenBank/DDBJ whole genome shotgun (WGS) entry which is preliminary data.</text>
</comment>
<dbReference type="AlphaFoldDB" id="A0A4C1UWT7"/>
<keyword evidence="3" id="KW-1185">Reference proteome</keyword>
<dbReference type="PANTHER" id="PTHR46954:SF1">
    <property type="entry name" value="C2H2-TYPE DOMAIN-CONTAINING PROTEIN"/>
    <property type="match status" value="1"/>
</dbReference>
<organism evidence="2 3">
    <name type="scientific">Eumeta variegata</name>
    <name type="common">Bagworm moth</name>
    <name type="synonym">Eumeta japonica</name>
    <dbReference type="NCBI Taxonomy" id="151549"/>
    <lineage>
        <taxon>Eukaryota</taxon>
        <taxon>Metazoa</taxon>
        <taxon>Ecdysozoa</taxon>
        <taxon>Arthropoda</taxon>
        <taxon>Hexapoda</taxon>
        <taxon>Insecta</taxon>
        <taxon>Pterygota</taxon>
        <taxon>Neoptera</taxon>
        <taxon>Endopterygota</taxon>
        <taxon>Lepidoptera</taxon>
        <taxon>Glossata</taxon>
        <taxon>Ditrysia</taxon>
        <taxon>Tineoidea</taxon>
        <taxon>Psychidae</taxon>
        <taxon>Oiketicinae</taxon>
        <taxon>Eumeta</taxon>
    </lineage>
</organism>
<evidence type="ECO:0000256" key="1">
    <source>
        <dbReference type="SAM" id="MobiDB-lite"/>
    </source>
</evidence>
<sequence>MRNVSSGRNLSLSRGAATRHPMSSPTLVSPAIRLLDTIRVSHVDNRGGRRHANATAGATSLFQQRGTERVTCCQDHFRACEREDGESPAGHGQRRETLNIAPAATAESPRGRRPALCFCAAALRRMLCKCKVKPVLIISSDGGPDKNPRYRKVIAHAIEHFKKYDLDAIFIETNAPSRSAFNRIERRMASLSRELTGKRCCNTRRIYFASKIKVAEHRRAAHHLQAVQTRKLRPSRIVTRRADELLCASNDGLEWLNRSEAAVHADASLTQVGERQMSNAAERGGRLCLFVARSALSLALQALNGTPQSEERPRSGSRVPLMSDTRDPPRHREGVRAFFHVSKICFGHDVRARLFHLSKIYVGHDVHARTAISGYKLERASYFYSPFAAIK</sequence>
<evidence type="ECO:0000313" key="2">
    <source>
        <dbReference type="EMBL" id="GBP30452.1"/>
    </source>
</evidence>
<feature type="compositionally biased region" description="Polar residues" evidence="1">
    <location>
        <begin position="1"/>
        <end position="12"/>
    </location>
</feature>
<feature type="region of interest" description="Disordered" evidence="1">
    <location>
        <begin position="1"/>
        <end position="25"/>
    </location>
</feature>
<reference evidence="2 3" key="1">
    <citation type="journal article" date="2019" name="Commun. Biol.">
        <title>The bagworm genome reveals a unique fibroin gene that provides high tensile strength.</title>
        <authorList>
            <person name="Kono N."/>
            <person name="Nakamura H."/>
            <person name="Ohtoshi R."/>
            <person name="Tomita M."/>
            <person name="Numata K."/>
            <person name="Arakawa K."/>
        </authorList>
    </citation>
    <scope>NUCLEOTIDE SEQUENCE [LARGE SCALE GENOMIC DNA]</scope>
</reference>
<feature type="region of interest" description="Disordered" evidence="1">
    <location>
        <begin position="304"/>
        <end position="328"/>
    </location>
</feature>
<dbReference type="Proteomes" id="UP000299102">
    <property type="component" value="Unassembled WGS sequence"/>
</dbReference>
<name>A0A4C1UWT7_EUMVA</name>
<proteinExistence type="predicted"/>
<gene>
    <name evidence="2" type="ORF">EVAR_20905_1</name>
</gene>
<dbReference type="OrthoDB" id="10003658at2759"/>
<protein>
    <submittedName>
        <fullName evidence="2">Uncharacterized protein</fullName>
    </submittedName>
</protein>
<dbReference type="PANTHER" id="PTHR46954">
    <property type="entry name" value="C2H2-TYPE DOMAIN-CONTAINING PROTEIN"/>
    <property type="match status" value="1"/>
</dbReference>
<evidence type="ECO:0000313" key="3">
    <source>
        <dbReference type="Proteomes" id="UP000299102"/>
    </source>
</evidence>
<accession>A0A4C1UWT7</accession>